<dbReference type="InterPro" id="IPR050855">
    <property type="entry name" value="NDM-1-like"/>
</dbReference>
<reference evidence="3" key="1">
    <citation type="journal article" date="2006" name="Science">
        <title>Ancient noncoding elements conserved in the human genome.</title>
        <authorList>
            <person name="Venkatesh B."/>
            <person name="Kirkness E.F."/>
            <person name="Loh Y.H."/>
            <person name="Halpern A.L."/>
            <person name="Lee A.P."/>
            <person name="Johnson J."/>
            <person name="Dandona N."/>
            <person name="Viswanathan L.D."/>
            <person name="Tay A."/>
            <person name="Venter J.C."/>
            <person name="Strausberg R.L."/>
            <person name="Brenner S."/>
        </authorList>
    </citation>
    <scope>NUCLEOTIDE SEQUENCE [LARGE SCALE GENOMIC DNA]</scope>
</reference>
<dbReference type="SMART" id="SM00849">
    <property type="entry name" value="Lactamase_B"/>
    <property type="match status" value="1"/>
</dbReference>
<dbReference type="AlphaFoldDB" id="A0A4W3K7L1"/>
<reference evidence="3" key="2">
    <citation type="journal article" date="2007" name="PLoS Biol.">
        <title>Survey sequencing and comparative analysis of the elephant shark (Callorhinchus milii) genome.</title>
        <authorList>
            <person name="Venkatesh B."/>
            <person name="Kirkness E.F."/>
            <person name="Loh Y.H."/>
            <person name="Halpern A.L."/>
            <person name="Lee A.P."/>
            <person name="Johnson J."/>
            <person name="Dandona N."/>
            <person name="Viswanathan L.D."/>
            <person name="Tay A."/>
            <person name="Venter J.C."/>
            <person name="Strausberg R.L."/>
            <person name="Brenner S."/>
        </authorList>
    </citation>
    <scope>NUCLEOTIDE SEQUENCE [LARGE SCALE GENOMIC DNA]</scope>
</reference>
<dbReference type="InterPro" id="IPR036866">
    <property type="entry name" value="RibonucZ/Hydroxyglut_hydro"/>
</dbReference>
<sequence length="278" mass="30487">MSRGAAGSGRLVSEAPAAEWLESEAPAAEWLESQSGNRANMWLLRGSHLDLLIDAGLGLRSVPDYLKRAGLIGSRPLLAVATHVHFDHSGGLHQFEKVAVHRAEAEALVQGDNFETVTWLSDSEIVKAPEPGWTARNYSVRPVLPARVLEDGDVINLGDRQLTVLHMPGHSRGSICLHDRDQRILFSGDVVYNGSMIDWLPYSNISDYTQTCERLIELADNELVHKVFPGHFNSFGPERLHSLASSYISNVGLCHKVSTSAVRCIANLALRANNFSCT</sequence>
<evidence type="ECO:0000259" key="1">
    <source>
        <dbReference type="SMART" id="SM00849"/>
    </source>
</evidence>
<dbReference type="Proteomes" id="UP000314986">
    <property type="component" value="Unassembled WGS sequence"/>
</dbReference>
<dbReference type="InParanoid" id="A0A4W3K7L1"/>
<reference evidence="2" key="5">
    <citation type="submission" date="2025-09" db="UniProtKB">
        <authorList>
            <consortium name="Ensembl"/>
        </authorList>
    </citation>
    <scope>IDENTIFICATION</scope>
</reference>
<dbReference type="STRING" id="7868.ENSCMIP00000040385"/>
<dbReference type="CDD" id="cd07712">
    <property type="entry name" value="MBLAC2-like_MBL-fold"/>
    <property type="match status" value="1"/>
</dbReference>
<dbReference type="Pfam" id="PF00753">
    <property type="entry name" value="Lactamase_B"/>
    <property type="match status" value="1"/>
</dbReference>
<feature type="domain" description="Metallo-beta-lactamase" evidence="1">
    <location>
        <begin position="38"/>
        <end position="231"/>
    </location>
</feature>
<protein>
    <submittedName>
        <fullName evidence="2">Metallo-beta-lactamase domain containing 2</fullName>
    </submittedName>
</protein>
<dbReference type="GeneTree" id="ENSGT00390000017819"/>
<keyword evidence="3" id="KW-1185">Reference proteome</keyword>
<dbReference type="FunCoup" id="A0A4W3K7L1">
    <property type="interactions" value="57"/>
</dbReference>
<gene>
    <name evidence="2" type="primary">mblac2</name>
</gene>
<dbReference type="InterPro" id="IPR001279">
    <property type="entry name" value="Metallo-B-lactamas"/>
</dbReference>
<dbReference type="OMA" id="VASHTHF"/>
<reference evidence="2" key="4">
    <citation type="submission" date="2025-08" db="UniProtKB">
        <authorList>
            <consortium name="Ensembl"/>
        </authorList>
    </citation>
    <scope>IDENTIFICATION</scope>
</reference>
<proteinExistence type="predicted"/>
<dbReference type="Gene3D" id="3.60.15.10">
    <property type="entry name" value="Ribonuclease Z/Hydroxyacylglutathione hydrolase-like"/>
    <property type="match status" value="1"/>
</dbReference>
<dbReference type="PANTHER" id="PTHR42951:SF4">
    <property type="entry name" value="ACYL-COENZYME A THIOESTERASE MBLAC2"/>
    <property type="match status" value="1"/>
</dbReference>
<evidence type="ECO:0000313" key="2">
    <source>
        <dbReference type="Ensembl" id="ENSCMIP00000040385.1"/>
    </source>
</evidence>
<accession>A0A4W3K7L1</accession>
<organism evidence="2 3">
    <name type="scientific">Callorhinchus milii</name>
    <name type="common">Ghost shark</name>
    <dbReference type="NCBI Taxonomy" id="7868"/>
    <lineage>
        <taxon>Eukaryota</taxon>
        <taxon>Metazoa</taxon>
        <taxon>Chordata</taxon>
        <taxon>Craniata</taxon>
        <taxon>Vertebrata</taxon>
        <taxon>Chondrichthyes</taxon>
        <taxon>Holocephali</taxon>
        <taxon>Chimaeriformes</taxon>
        <taxon>Callorhinchidae</taxon>
        <taxon>Callorhinchus</taxon>
    </lineage>
</organism>
<dbReference type="Ensembl" id="ENSCMIT00000040957.1">
    <property type="protein sequence ID" value="ENSCMIP00000040385.1"/>
    <property type="gene ID" value="ENSCMIG00000016842.1"/>
</dbReference>
<name>A0A4W3K7L1_CALMI</name>
<dbReference type="SUPFAM" id="SSF56281">
    <property type="entry name" value="Metallo-hydrolase/oxidoreductase"/>
    <property type="match status" value="1"/>
</dbReference>
<reference evidence="3" key="3">
    <citation type="journal article" date="2014" name="Nature">
        <title>Elephant shark genome provides unique insights into gnathostome evolution.</title>
        <authorList>
            <consortium name="International Elephant Shark Genome Sequencing Consortium"/>
            <person name="Venkatesh B."/>
            <person name="Lee A.P."/>
            <person name="Ravi V."/>
            <person name="Maurya A.K."/>
            <person name="Lian M.M."/>
            <person name="Swann J.B."/>
            <person name="Ohta Y."/>
            <person name="Flajnik M.F."/>
            <person name="Sutoh Y."/>
            <person name="Kasahara M."/>
            <person name="Hoon S."/>
            <person name="Gangu V."/>
            <person name="Roy S.W."/>
            <person name="Irimia M."/>
            <person name="Korzh V."/>
            <person name="Kondrychyn I."/>
            <person name="Lim Z.W."/>
            <person name="Tay B.H."/>
            <person name="Tohari S."/>
            <person name="Kong K.W."/>
            <person name="Ho S."/>
            <person name="Lorente-Galdos B."/>
            <person name="Quilez J."/>
            <person name="Marques-Bonet T."/>
            <person name="Raney B.J."/>
            <person name="Ingham P.W."/>
            <person name="Tay A."/>
            <person name="Hillier L.W."/>
            <person name="Minx P."/>
            <person name="Boehm T."/>
            <person name="Wilson R.K."/>
            <person name="Brenner S."/>
            <person name="Warren W.C."/>
        </authorList>
    </citation>
    <scope>NUCLEOTIDE SEQUENCE [LARGE SCALE GENOMIC DNA]</scope>
</reference>
<dbReference type="PANTHER" id="PTHR42951">
    <property type="entry name" value="METALLO-BETA-LACTAMASE DOMAIN-CONTAINING"/>
    <property type="match status" value="1"/>
</dbReference>
<evidence type="ECO:0000313" key="3">
    <source>
        <dbReference type="Proteomes" id="UP000314986"/>
    </source>
</evidence>